<dbReference type="GO" id="GO:0005524">
    <property type="term" value="F:ATP binding"/>
    <property type="evidence" value="ECO:0007669"/>
    <property type="project" value="UniProtKB-UniRule"/>
</dbReference>
<dbReference type="InterPro" id="IPR017441">
    <property type="entry name" value="Protein_kinase_ATP_BS"/>
</dbReference>
<feature type="transmembrane region" description="Helical" evidence="8">
    <location>
        <begin position="384"/>
        <end position="405"/>
    </location>
</feature>
<dbReference type="EC" id="2.7.11.1" evidence="1"/>
<dbReference type="eggNOG" id="COG0515">
    <property type="taxonomic scope" value="Bacteria"/>
</dbReference>
<keyword evidence="6 7" id="KW-0067">ATP-binding</keyword>
<dbReference type="Gene3D" id="3.30.200.20">
    <property type="entry name" value="Phosphorylase Kinase, domain 1"/>
    <property type="match status" value="1"/>
</dbReference>
<dbReference type="STRING" id="502025.Hoch_3472"/>
<dbReference type="RefSeq" id="WP_012828573.1">
    <property type="nucleotide sequence ID" value="NC_013440.1"/>
</dbReference>
<dbReference type="Proteomes" id="UP000001880">
    <property type="component" value="Chromosome"/>
</dbReference>
<accession>D0LW42</accession>
<dbReference type="FunFam" id="1.10.510.10:FF:000021">
    <property type="entry name" value="Serine/threonine protein kinase"/>
    <property type="match status" value="1"/>
</dbReference>
<feature type="domain" description="Protein kinase" evidence="9">
    <location>
        <begin position="55"/>
        <end position="328"/>
    </location>
</feature>
<dbReference type="PANTHER" id="PTHR43289">
    <property type="entry name" value="MITOGEN-ACTIVATED PROTEIN KINASE KINASE KINASE 20-RELATED"/>
    <property type="match status" value="1"/>
</dbReference>
<keyword evidence="5 10" id="KW-0418">Kinase</keyword>
<organism evidence="10 11">
    <name type="scientific">Haliangium ochraceum (strain DSM 14365 / JCM 11303 / SMP-2)</name>
    <dbReference type="NCBI Taxonomy" id="502025"/>
    <lineage>
        <taxon>Bacteria</taxon>
        <taxon>Pseudomonadati</taxon>
        <taxon>Myxococcota</taxon>
        <taxon>Polyangia</taxon>
        <taxon>Haliangiales</taxon>
        <taxon>Kofleriaceae</taxon>
        <taxon>Haliangium</taxon>
    </lineage>
</organism>
<evidence type="ECO:0000256" key="5">
    <source>
        <dbReference type="ARBA" id="ARBA00022777"/>
    </source>
</evidence>
<gene>
    <name evidence="10" type="ordered locus">Hoch_3472</name>
</gene>
<dbReference type="GO" id="GO:0004674">
    <property type="term" value="F:protein serine/threonine kinase activity"/>
    <property type="evidence" value="ECO:0007669"/>
    <property type="project" value="UniProtKB-KW"/>
</dbReference>
<feature type="binding site" evidence="7">
    <location>
        <position position="84"/>
    </location>
    <ligand>
        <name>ATP</name>
        <dbReference type="ChEBI" id="CHEBI:30616"/>
    </ligand>
</feature>
<dbReference type="PROSITE" id="PS00107">
    <property type="entry name" value="PROTEIN_KINASE_ATP"/>
    <property type="match status" value="1"/>
</dbReference>
<evidence type="ECO:0000256" key="7">
    <source>
        <dbReference type="PROSITE-ProRule" id="PRU10141"/>
    </source>
</evidence>
<protein>
    <recommendedName>
        <fullName evidence="1">non-specific serine/threonine protein kinase</fullName>
        <ecNumber evidence="1">2.7.11.1</ecNumber>
    </recommendedName>
</protein>
<dbReference type="PROSITE" id="PS00108">
    <property type="entry name" value="PROTEIN_KINASE_ST"/>
    <property type="match status" value="1"/>
</dbReference>
<dbReference type="SMART" id="SM00220">
    <property type="entry name" value="S_TKc"/>
    <property type="match status" value="1"/>
</dbReference>
<evidence type="ECO:0000313" key="10">
    <source>
        <dbReference type="EMBL" id="ACY15974.1"/>
    </source>
</evidence>
<keyword evidence="11" id="KW-1185">Reference proteome</keyword>
<name>D0LW42_HALO1</name>
<keyword evidence="8" id="KW-0812">Transmembrane</keyword>
<dbReference type="PANTHER" id="PTHR43289:SF6">
    <property type="entry name" value="SERINE_THREONINE-PROTEIN KINASE NEKL-3"/>
    <property type="match status" value="1"/>
</dbReference>
<evidence type="ECO:0000256" key="8">
    <source>
        <dbReference type="SAM" id="Phobius"/>
    </source>
</evidence>
<proteinExistence type="predicted"/>
<dbReference type="Gene3D" id="1.10.510.10">
    <property type="entry name" value="Transferase(Phosphotransferase) domain 1"/>
    <property type="match status" value="1"/>
</dbReference>
<dbReference type="Pfam" id="PF00069">
    <property type="entry name" value="Pkinase"/>
    <property type="match status" value="1"/>
</dbReference>
<dbReference type="InterPro" id="IPR011009">
    <property type="entry name" value="Kinase-like_dom_sf"/>
</dbReference>
<evidence type="ECO:0000256" key="2">
    <source>
        <dbReference type="ARBA" id="ARBA00022527"/>
    </source>
</evidence>
<evidence type="ECO:0000256" key="6">
    <source>
        <dbReference type="ARBA" id="ARBA00022840"/>
    </source>
</evidence>
<dbReference type="SUPFAM" id="SSF56112">
    <property type="entry name" value="Protein kinase-like (PK-like)"/>
    <property type="match status" value="1"/>
</dbReference>
<keyword evidence="8" id="KW-1133">Transmembrane helix</keyword>
<keyword evidence="2 10" id="KW-0723">Serine/threonine-protein kinase</keyword>
<keyword evidence="3" id="KW-0808">Transferase</keyword>
<dbReference type="InterPro" id="IPR000719">
    <property type="entry name" value="Prot_kinase_dom"/>
</dbReference>
<reference evidence="10 11" key="1">
    <citation type="journal article" date="2010" name="Stand. Genomic Sci.">
        <title>Complete genome sequence of Haliangium ochraceum type strain (SMP-2).</title>
        <authorList>
            <consortium name="US DOE Joint Genome Institute (JGI-PGF)"/>
            <person name="Ivanova N."/>
            <person name="Daum C."/>
            <person name="Lang E."/>
            <person name="Abt B."/>
            <person name="Kopitz M."/>
            <person name="Saunders E."/>
            <person name="Lapidus A."/>
            <person name="Lucas S."/>
            <person name="Glavina Del Rio T."/>
            <person name="Nolan M."/>
            <person name="Tice H."/>
            <person name="Copeland A."/>
            <person name="Cheng J.F."/>
            <person name="Chen F."/>
            <person name="Bruce D."/>
            <person name="Goodwin L."/>
            <person name="Pitluck S."/>
            <person name="Mavromatis K."/>
            <person name="Pati A."/>
            <person name="Mikhailova N."/>
            <person name="Chen A."/>
            <person name="Palaniappan K."/>
            <person name="Land M."/>
            <person name="Hauser L."/>
            <person name="Chang Y.J."/>
            <person name="Jeffries C.D."/>
            <person name="Detter J.C."/>
            <person name="Brettin T."/>
            <person name="Rohde M."/>
            <person name="Goker M."/>
            <person name="Bristow J."/>
            <person name="Markowitz V."/>
            <person name="Eisen J.A."/>
            <person name="Hugenholtz P."/>
            <person name="Kyrpides N.C."/>
            <person name="Klenk H.P."/>
        </authorList>
    </citation>
    <scope>NUCLEOTIDE SEQUENCE [LARGE SCALE GENOMIC DNA]</scope>
    <source>
        <strain evidence="11">DSM 14365 / CIP 107738 / JCM 11303 / AJ 13395 / SMP-2</strain>
    </source>
</reference>
<evidence type="ECO:0000259" key="9">
    <source>
        <dbReference type="PROSITE" id="PS50011"/>
    </source>
</evidence>
<evidence type="ECO:0000256" key="3">
    <source>
        <dbReference type="ARBA" id="ARBA00022679"/>
    </source>
</evidence>
<evidence type="ECO:0000256" key="1">
    <source>
        <dbReference type="ARBA" id="ARBA00012513"/>
    </source>
</evidence>
<evidence type="ECO:0000313" key="11">
    <source>
        <dbReference type="Proteomes" id="UP000001880"/>
    </source>
</evidence>
<dbReference type="EMBL" id="CP001804">
    <property type="protein sequence ID" value="ACY15974.1"/>
    <property type="molecule type" value="Genomic_DNA"/>
</dbReference>
<dbReference type="AlphaFoldDB" id="D0LW42"/>
<dbReference type="OrthoDB" id="5488032at2"/>
<dbReference type="PROSITE" id="PS50011">
    <property type="entry name" value="PROTEIN_KINASE_DOM"/>
    <property type="match status" value="1"/>
</dbReference>
<dbReference type="CDD" id="cd14014">
    <property type="entry name" value="STKc_PknB_like"/>
    <property type="match status" value="1"/>
</dbReference>
<evidence type="ECO:0000256" key="4">
    <source>
        <dbReference type="ARBA" id="ARBA00022741"/>
    </source>
</evidence>
<keyword evidence="8" id="KW-0472">Membrane</keyword>
<keyword evidence="4 7" id="KW-0547">Nucleotide-binding</keyword>
<sequence length="407" mass="44147">MKCPMCDATVDASSRFCGVCGHRFDDTEQSVVQTDTQVMGAQQDPYLGVVLNNRFVIESKVGEGGFGAVYKGKQLGTGRVVALKLLHPEITQDENLEARFRREGLVMCNLRDAHTVTTYDFDQTPDGTLFIAMELLEGRSLHDVFYTEAPLEWRRMLRIVEQMCTSLAEAHSQGIVHRDLKPENIYLETRPSEAEFVKILDFGIAKVMRGDGTQTPQLTAMGQTLGTLEYMSPEQLMGKELDGRSDIYTVGVLIYEMITGRLPFPDAKGPAALITAQLREVPERPSVVNAAGQIPPTVDELVLKMLAKDKAKRFADVNELREAVAELLRSGAWQDGSDVALGALPPSSGSGAGMPAVAPAPPGDMRAVVAPRKARARGPVLGGVWLWVMLGLIALGGLVGAALALQQ</sequence>
<dbReference type="HOGENOM" id="CLU_000288_63_44_7"/>
<dbReference type="InterPro" id="IPR008271">
    <property type="entry name" value="Ser/Thr_kinase_AS"/>
</dbReference>
<dbReference type="KEGG" id="hoh:Hoch_3472"/>